<dbReference type="AlphaFoldDB" id="A0A7W0DUQ6"/>
<name>A0A7W0DUQ6_9ACTN</name>
<dbReference type="EMBL" id="JACEHE010000050">
    <property type="protein sequence ID" value="MBA2951622.1"/>
    <property type="molecule type" value="Genomic_DNA"/>
</dbReference>
<evidence type="ECO:0000313" key="2">
    <source>
        <dbReference type="EMBL" id="MBA2951622.1"/>
    </source>
</evidence>
<gene>
    <name evidence="2" type="ORF">H1D24_39185</name>
</gene>
<feature type="compositionally biased region" description="Basic and acidic residues" evidence="1">
    <location>
        <begin position="47"/>
        <end position="65"/>
    </location>
</feature>
<accession>A0A7W0DUQ6</accession>
<protein>
    <submittedName>
        <fullName evidence="2">Uncharacterized protein</fullName>
    </submittedName>
</protein>
<dbReference type="Proteomes" id="UP000545761">
    <property type="component" value="Unassembled WGS sequence"/>
</dbReference>
<proteinExistence type="predicted"/>
<dbReference type="RefSeq" id="WP_181662534.1">
    <property type="nucleotide sequence ID" value="NZ_JACEHE010000050.1"/>
</dbReference>
<feature type="region of interest" description="Disordered" evidence="1">
    <location>
        <begin position="1"/>
        <end position="65"/>
    </location>
</feature>
<sequence length="65" mass="7144">MSAQEGPQRPPDAVSDPQRGDCRTRTPEAVSEPSEAVAPHDGPTVAECRDADRAHWDDKYDQPRS</sequence>
<comment type="caution">
    <text evidence="2">The sequence shown here is derived from an EMBL/GenBank/DDBJ whole genome shotgun (WGS) entry which is preliminary data.</text>
</comment>
<organism evidence="2 3">
    <name type="scientific">Streptomyces himalayensis subsp. himalayensis</name>
    <dbReference type="NCBI Taxonomy" id="2756131"/>
    <lineage>
        <taxon>Bacteria</taxon>
        <taxon>Bacillati</taxon>
        <taxon>Actinomycetota</taxon>
        <taxon>Actinomycetes</taxon>
        <taxon>Kitasatosporales</taxon>
        <taxon>Streptomycetaceae</taxon>
        <taxon>Streptomyces</taxon>
        <taxon>Streptomyces himalayensis</taxon>
    </lineage>
</organism>
<reference evidence="2 3" key="1">
    <citation type="submission" date="2020-07" db="EMBL/GenBank/DDBJ databases">
        <title>Streptomyces isolated from Indian soil.</title>
        <authorList>
            <person name="Mandal S."/>
            <person name="Maiti P.K."/>
        </authorList>
    </citation>
    <scope>NUCLEOTIDE SEQUENCE [LARGE SCALE GENOMIC DNA]</scope>
    <source>
        <strain evidence="2 3">PSKA28</strain>
    </source>
</reference>
<evidence type="ECO:0000256" key="1">
    <source>
        <dbReference type="SAM" id="MobiDB-lite"/>
    </source>
</evidence>
<evidence type="ECO:0000313" key="3">
    <source>
        <dbReference type="Proteomes" id="UP000545761"/>
    </source>
</evidence>